<evidence type="ECO:0000256" key="5">
    <source>
        <dbReference type="ARBA" id="ARBA00049406"/>
    </source>
</evidence>
<evidence type="ECO:0000256" key="4">
    <source>
        <dbReference type="ARBA" id="ARBA00023239"/>
    </source>
</evidence>
<dbReference type="PROSITE" id="PS51671">
    <property type="entry name" value="ACT"/>
    <property type="match status" value="1"/>
</dbReference>
<dbReference type="Gene3D" id="3.40.50.1100">
    <property type="match status" value="2"/>
</dbReference>
<evidence type="ECO:0000256" key="1">
    <source>
        <dbReference type="ARBA" id="ARBA00001933"/>
    </source>
</evidence>
<dbReference type="InterPro" id="IPR005789">
    <property type="entry name" value="Thr_deHydtase_catblc"/>
</dbReference>
<evidence type="ECO:0000256" key="3">
    <source>
        <dbReference type="ARBA" id="ARBA00022898"/>
    </source>
</evidence>
<dbReference type="GO" id="GO:0006567">
    <property type="term" value="P:L-threonine catabolic process"/>
    <property type="evidence" value="ECO:0007669"/>
    <property type="project" value="InterPro"/>
</dbReference>
<dbReference type="GO" id="GO:0004794">
    <property type="term" value="F:threonine deaminase activity"/>
    <property type="evidence" value="ECO:0007669"/>
    <property type="project" value="UniProtKB-EC"/>
</dbReference>
<evidence type="ECO:0000313" key="8">
    <source>
        <dbReference type="Proteomes" id="UP000319342"/>
    </source>
</evidence>
<dbReference type="GO" id="GO:0030170">
    <property type="term" value="F:pyridoxal phosphate binding"/>
    <property type="evidence" value="ECO:0007669"/>
    <property type="project" value="UniProtKB-ARBA"/>
</dbReference>
<protein>
    <submittedName>
        <fullName evidence="7">L-threonine dehydratase catabolic TdcB</fullName>
        <ecNumber evidence="7">4.3.1.19</ecNumber>
    </submittedName>
</protein>
<dbReference type="RefSeq" id="WP_145185955.1">
    <property type="nucleotide sequence ID" value="NZ_CP036290.1"/>
</dbReference>
<dbReference type="OrthoDB" id="9811476at2"/>
<comment type="similarity">
    <text evidence="2">Belongs to the serine/threonine dehydratase family.</text>
</comment>
<keyword evidence="3" id="KW-0663">Pyridoxal phosphate</keyword>
<dbReference type="InterPro" id="IPR001926">
    <property type="entry name" value="TrpB-like_PALP"/>
</dbReference>
<evidence type="ECO:0000256" key="2">
    <source>
        <dbReference type="ARBA" id="ARBA00010869"/>
    </source>
</evidence>
<dbReference type="GO" id="GO:0009097">
    <property type="term" value="P:isoleucine biosynthetic process"/>
    <property type="evidence" value="ECO:0007669"/>
    <property type="project" value="TreeGrafter"/>
</dbReference>
<dbReference type="Proteomes" id="UP000319342">
    <property type="component" value="Chromosome"/>
</dbReference>
<dbReference type="GO" id="GO:0003941">
    <property type="term" value="F:L-serine ammonia-lyase activity"/>
    <property type="evidence" value="ECO:0007669"/>
    <property type="project" value="UniProtKB-EC"/>
</dbReference>
<dbReference type="EMBL" id="CP036290">
    <property type="protein sequence ID" value="QDU84433.1"/>
    <property type="molecule type" value="Genomic_DNA"/>
</dbReference>
<accession>A0A518CYX6</accession>
<dbReference type="FunFam" id="3.40.50.1100:FF:000007">
    <property type="entry name" value="L-threonine dehydratase catabolic TdcB"/>
    <property type="match status" value="1"/>
</dbReference>
<proteinExistence type="inferred from homology"/>
<keyword evidence="8" id="KW-1185">Reference proteome</keyword>
<dbReference type="NCBIfam" id="TIGR01127">
    <property type="entry name" value="ilvA_1Cterm"/>
    <property type="match status" value="1"/>
</dbReference>
<name>A0A518CYX6_9BACT</name>
<dbReference type="FunFam" id="3.40.50.1100:FF:000005">
    <property type="entry name" value="Threonine dehydratase catabolic"/>
    <property type="match status" value="1"/>
</dbReference>
<evidence type="ECO:0000259" key="6">
    <source>
        <dbReference type="PROSITE" id="PS51671"/>
    </source>
</evidence>
<gene>
    <name evidence="7" type="primary">tdcB</name>
    <name evidence="7" type="ORF">Pla163_15430</name>
</gene>
<dbReference type="Pfam" id="PF00291">
    <property type="entry name" value="PALP"/>
    <property type="match status" value="1"/>
</dbReference>
<dbReference type="PANTHER" id="PTHR48078">
    <property type="entry name" value="THREONINE DEHYDRATASE, MITOCHONDRIAL-RELATED"/>
    <property type="match status" value="1"/>
</dbReference>
<dbReference type="CDD" id="cd01562">
    <property type="entry name" value="Thr-dehyd"/>
    <property type="match status" value="1"/>
</dbReference>
<sequence length="412" mass="43202">MTDASAPTHPAQALSAIRAAAQRLEPHIVRTPTVISHSLGAVVGRRVHLKLETLQRTGSFKVRGALNRVLTLSDAERARGIVAASAGNHAQGVALAGALTGCRAVIVMPKDTPVVKVDRTRSHGAEVVLAGVNYEEAYATARTLCDEQGLVMVHPFDDLEVIHGQGTIGLEILADLPDVDTIVVPTGGGGMVAGIALAVKALKPSVRIVGVQAEGANPMTRSFAAGEPVEVERPTTIADGIRVGRVGLNTWPLVRDLVDDMVSVSESEITEAIVRGIEEVKVVTEGAGAAGVAALLAGRIGAGDVVCSLMCGGNIDLNLIARVIERGLTKAGRYHAMRLRTRDVPGRLRAMAEVLAEHGANIVDISHFRAGWRIPVGSVEIEVLIETRGAGEGRAIELELTERGFEPLVTGT</sequence>
<comment type="cofactor">
    <cofactor evidence="1">
        <name>pyridoxal 5'-phosphate</name>
        <dbReference type="ChEBI" id="CHEBI:597326"/>
    </cofactor>
</comment>
<feature type="domain" description="ACT" evidence="6">
    <location>
        <begin position="336"/>
        <end position="412"/>
    </location>
</feature>
<keyword evidence="4 7" id="KW-0456">Lyase</keyword>
<dbReference type="InterPro" id="IPR036052">
    <property type="entry name" value="TrpB-like_PALP_sf"/>
</dbReference>
<dbReference type="SUPFAM" id="SSF53686">
    <property type="entry name" value="Tryptophan synthase beta subunit-like PLP-dependent enzymes"/>
    <property type="match status" value="1"/>
</dbReference>
<dbReference type="GO" id="GO:0006565">
    <property type="term" value="P:L-serine catabolic process"/>
    <property type="evidence" value="ECO:0007669"/>
    <property type="project" value="TreeGrafter"/>
</dbReference>
<organism evidence="7 8">
    <name type="scientific">Rohdeia mirabilis</name>
    <dbReference type="NCBI Taxonomy" id="2528008"/>
    <lineage>
        <taxon>Bacteria</taxon>
        <taxon>Pseudomonadati</taxon>
        <taxon>Planctomycetota</taxon>
        <taxon>Planctomycetia</taxon>
        <taxon>Planctomycetia incertae sedis</taxon>
        <taxon>Rohdeia</taxon>
    </lineage>
</organism>
<reference evidence="7 8" key="1">
    <citation type="submission" date="2019-02" db="EMBL/GenBank/DDBJ databases">
        <title>Deep-cultivation of Planctomycetes and their phenomic and genomic characterization uncovers novel biology.</title>
        <authorList>
            <person name="Wiegand S."/>
            <person name="Jogler M."/>
            <person name="Boedeker C."/>
            <person name="Pinto D."/>
            <person name="Vollmers J."/>
            <person name="Rivas-Marin E."/>
            <person name="Kohn T."/>
            <person name="Peeters S.H."/>
            <person name="Heuer A."/>
            <person name="Rast P."/>
            <person name="Oberbeckmann S."/>
            <person name="Bunk B."/>
            <person name="Jeske O."/>
            <person name="Meyerdierks A."/>
            <person name="Storesund J.E."/>
            <person name="Kallscheuer N."/>
            <person name="Luecker S."/>
            <person name="Lage O.M."/>
            <person name="Pohl T."/>
            <person name="Merkel B.J."/>
            <person name="Hornburger P."/>
            <person name="Mueller R.-W."/>
            <person name="Bruemmer F."/>
            <person name="Labrenz M."/>
            <person name="Spormann A.M."/>
            <person name="Op den Camp H."/>
            <person name="Overmann J."/>
            <person name="Amann R."/>
            <person name="Jetten M.S.M."/>
            <person name="Mascher T."/>
            <person name="Medema M.H."/>
            <person name="Devos D.P."/>
            <person name="Kaster A.-K."/>
            <person name="Ovreas L."/>
            <person name="Rohde M."/>
            <person name="Galperin M.Y."/>
            <person name="Jogler C."/>
        </authorList>
    </citation>
    <scope>NUCLEOTIDE SEQUENCE [LARGE SCALE GENOMIC DNA]</scope>
    <source>
        <strain evidence="7 8">Pla163</strain>
    </source>
</reference>
<evidence type="ECO:0000313" key="7">
    <source>
        <dbReference type="EMBL" id="QDU84433.1"/>
    </source>
</evidence>
<dbReference type="InterPro" id="IPR050147">
    <property type="entry name" value="Ser/Thr_Dehydratase"/>
</dbReference>
<dbReference type="CDD" id="cd04886">
    <property type="entry name" value="ACT_ThrD-II-like"/>
    <property type="match status" value="1"/>
</dbReference>
<dbReference type="PANTHER" id="PTHR48078:SF6">
    <property type="entry name" value="L-THREONINE DEHYDRATASE CATABOLIC TDCB"/>
    <property type="match status" value="1"/>
</dbReference>
<dbReference type="InterPro" id="IPR044561">
    <property type="entry name" value="ACT_ThrD-II-like"/>
</dbReference>
<dbReference type="EC" id="4.3.1.19" evidence="7"/>
<comment type="catalytic activity">
    <reaction evidence="5">
        <text>L-serine = pyruvate + NH4(+)</text>
        <dbReference type="Rhea" id="RHEA:19169"/>
        <dbReference type="ChEBI" id="CHEBI:15361"/>
        <dbReference type="ChEBI" id="CHEBI:28938"/>
        <dbReference type="ChEBI" id="CHEBI:33384"/>
        <dbReference type="EC" id="4.3.1.17"/>
    </reaction>
</comment>
<dbReference type="AlphaFoldDB" id="A0A518CYX6"/>
<dbReference type="InterPro" id="IPR002912">
    <property type="entry name" value="ACT_dom"/>
</dbReference>